<dbReference type="Proteomes" id="UP001238603">
    <property type="component" value="Unassembled WGS sequence"/>
</dbReference>
<feature type="region of interest" description="Disordered" evidence="1">
    <location>
        <begin position="44"/>
        <end position="75"/>
    </location>
</feature>
<organism evidence="2 3">
    <name type="scientific">Roseateles subflavus</name>
    <dbReference type="NCBI Taxonomy" id="3053353"/>
    <lineage>
        <taxon>Bacteria</taxon>
        <taxon>Pseudomonadati</taxon>
        <taxon>Pseudomonadota</taxon>
        <taxon>Betaproteobacteria</taxon>
        <taxon>Burkholderiales</taxon>
        <taxon>Sphaerotilaceae</taxon>
        <taxon>Roseateles</taxon>
    </lineage>
</organism>
<gene>
    <name evidence="2" type="ORF">QRD43_00045</name>
</gene>
<dbReference type="EMBL" id="JASVDS010000001">
    <property type="protein sequence ID" value="MDL5030276.1"/>
    <property type="molecule type" value="Genomic_DNA"/>
</dbReference>
<reference evidence="2 3" key="1">
    <citation type="submission" date="2023-06" db="EMBL/GenBank/DDBJ databases">
        <title>Pelomonas sp. APW6 16S ribosomal RNA gene genome sequencing and assembly.</title>
        <authorList>
            <person name="Woo H."/>
        </authorList>
    </citation>
    <scope>NUCLEOTIDE SEQUENCE [LARGE SCALE GENOMIC DNA]</scope>
    <source>
        <strain evidence="2 3">APW6</strain>
    </source>
</reference>
<sequence length="75" mass="8491">MRFAPAAALRFFRRQPSNRPVQDPADMGTAFGLEVTLEDEADSFRRTSDYQRLESTESPPPSAGESPLAWLHRRV</sequence>
<keyword evidence="3" id="KW-1185">Reference proteome</keyword>
<evidence type="ECO:0000313" key="3">
    <source>
        <dbReference type="Proteomes" id="UP001238603"/>
    </source>
</evidence>
<proteinExistence type="predicted"/>
<name>A0ABT7LBM0_9BURK</name>
<evidence type="ECO:0000256" key="1">
    <source>
        <dbReference type="SAM" id="MobiDB-lite"/>
    </source>
</evidence>
<protein>
    <submittedName>
        <fullName evidence="2">Uncharacterized protein</fullName>
    </submittedName>
</protein>
<evidence type="ECO:0000313" key="2">
    <source>
        <dbReference type="EMBL" id="MDL5030276.1"/>
    </source>
</evidence>
<comment type="caution">
    <text evidence="2">The sequence shown here is derived from an EMBL/GenBank/DDBJ whole genome shotgun (WGS) entry which is preliminary data.</text>
</comment>
<feature type="compositionally biased region" description="Basic and acidic residues" evidence="1">
    <location>
        <begin position="44"/>
        <end position="55"/>
    </location>
</feature>
<accession>A0ABT7LBM0</accession>
<dbReference type="RefSeq" id="WP_285980418.1">
    <property type="nucleotide sequence ID" value="NZ_JASVDS010000001.1"/>
</dbReference>